<evidence type="ECO:0000313" key="3">
    <source>
        <dbReference type="Proteomes" id="UP000036520"/>
    </source>
</evidence>
<dbReference type="OrthoDB" id="839553at2"/>
<dbReference type="KEGG" id="camu:CA2015_3610"/>
<reference evidence="2 3" key="1">
    <citation type="submission" date="2015-07" db="EMBL/GenBank/DDBJ databases">
        <authorList>
            <person name="Kim K.M."/>
        </authorList>
    </citation>
    <scope>NUCLEOTIDE SEQUENCE [LARGE SCALE GENOMIC DNA]</scope>
    <source>
        <strain evidence="2 3">KCTC 12363</strain>
    </source>
</reference>
<feature type="transmembrane region" description="Helical" evidence="1">
    <location>
        <begin position="45"/>
        <end position="71"/>
    </location>
</feature>
<name>A0A0H4PX99_9BACT</name>
<proteinExistence type="predicted"/>
<evidence type="ECO:0000313" key="2">
    <source>
        <dbReference type="EMBL" id="AKP52987.1"/>
    </source>
</evidence>
<keyword evidence="1" id="KW-1133">Transmembrane helix</keyword>
<dbReference type="Proteomes" id="UP000036520">
    <property type="component" value="Chromosome"/>
</dbReference>
<protein>
    <recommendedName>
        <fullName evidence="4">ECF transporter S component</fullName>
    </recommendedName>
</protein>
<feature type="transmembrane region" description="Helical" evidence="1">
    <location>
        <begin position="83"/>
        <end position="105"/>
    </location>
</feature>
<feature type="transmembrane region" description="Helical" evidence="1">
    <location>
        <begin position="15"/>
        <end position="33"/>
    </location>
</feature>
<dbReference type="STRING" id="320787.CA2015_3610"/>
<dbReference type="EMBL" id="CP012040">
    <property type="protein sequence ID" value="AKP52987.1"/>
    <property type="molecule type" value="Genomic_DNA"/>
</dbReference>
<accession>A0A0H4PX99</accession>
<keyword evidence="3" id="KW-1185">Reference proteome</keyword>
<evidence type="ECO:0008006" key="4">
    <source>
        <dbReference type="Google" id="ProtNLM"/>
    </source>
</evidence>
<evidence type="ECO:0000256" key="1">
    <source>
        <dbReference type="SAM" id="Phobius"/>
    </source>
</evidence>
<keyword evidence="1" id="KW-0472">Membrane</keyword>
<sequence length="176" mass="19171">MQIILKTDHRSTLKTAGWLLPIAIVFPILVHLAPSINGVPVGAYLLPMFYIPFIALVAYRLPVALIVALLAPPLNFLLTGNPQWGLMGILTIELVLFTLLAYVLMLQGKVKWIAAPLAYLGAKTISSALLILIPLIEVAPFQFFISSLSNATSGILILLVINILSLKYLPSQENTD</sequence>
<organism evidence="2 3">
    <name type="scientific">Cyclobacterium amurskyense</name>
    <dbReference type="NCBI Taxonomy" id="320787"/>
    <lineage>
        <taxon>Bacteria</taxon>
        <taxon>Pseudomonadati</taxon>
        <taxon>Bacteroidota</taxon>
        <taxon>Cytophagia</taxon>
        <taxon>Cytophagales</taxon>
        <taxon>Cyclobacteriaceae</taxon>
        <taxon>Cyclobacterium</taxon>
    </lineage>
</organism>
<feature type="transmembrane region" description="Helical" evidence="1">
    <location>
        <begin position="117"/>
        <end position="136"/>
    </location>
</feature>
<feature type="transmembrane region" description="Helical" evidence="1">
    <location>
        <begin position="142"/>
        <end position="164"/>
    </location>
</feature>
<dbReference type="RefSeq" id="WP_048643144.1">
    <property type="nucleotide sequence ID" value="NZ_CAXBGM010000095.1"/>
</dbReference>
<dbReference type="AlphaFoldDB" id="A0A0H4PX99"/>
<gene>
    <name evidence="2" type="ORF">CA2015_3610</name>
</gene>
<keyword evidence="1" id="KW-0812">Transmembrane</keyword>